<name>A0A438FUC6_VITVI</name>
<dbReference type="InterPro" id="IPR036691">
    <property type="entry name" value="Endo/exonu/phosph_ase_sf"/>
</dbReference>
<dbReference type="Gene3D" id="3.60.10.10">
    <property type="entry name" value="Endonuclease/exonuclease/phosphatase"/>
    <property type="match status" value="1"/>
</dbReference>
<reference evidence="1 2" key="1">
    <citation type="journal article" date="2018" name="PLoS Genet.">
        <title>Population sequencing reveals clonal diversity and ancestral inbreeding in the grapevine cultivar Chardonnay.</title>
        <authorList>
            <person name="Roach M.J."/>
            <person name="Johnson D.L."/>
            <person name="Bohlmann J."/>
            <person name="van Vuuren H.J."/>
            <person name="Jones S.J."/>
            <person name="Pretorius I.S."/>
            <person name="Schmidt S.A."/>
            <person name="Borneman A.R."/>
        </authorList>
    </citation>
    <scope>NUCLEOTIDE SEQUENCE [LARGE SCALE GENOMIC DNA]</scope>
    <source>
        <strain evidence="2">cv. Chardonnay</strain>
        <tissue evidence="1">Leaf</tissue>
    </source>
</reference>
<proteinExistence type="predicted"/>
<dbReference type="AlphaFoldDB" id="A0A438FUC6"/>
<evidence type="ECO:0000313" key="1">
    <source>
        <dbReference type="EMBL" id="RVW63559.1"/>
    </source>
</evidence>
<gene>
    <name evidence="1" type="ORF">CK203_062470</name>
</gene>
<accession>A0A438FUC6</accession>
<sequence>MELCILSWNVRGISEGDKHGVINSLIRLHLVDLVCLEETKVQRMSASLVRSLGVDRCLEWGEVEASGQSREIWSFGIIGCWRVYSLVLIEERESFWNELSDIRGLWDDPWLASRLDPFFVSEDWENQFSGLLQSILPKPVSGHAPILFDGGGIRKGSKNKKFLAKLRVDGKLLIEENNIKESVANAFSMILAKLREWRLSISGLTFNSLPNVD</sequence>
<comment type="caution">
    <text evidence="1">The sequence shown here is derived from an EMBL/GenBank/DDBJ whole genome shotgun (WGS) entry which is preliminary data.</text>
</comment>
<dbReference type="EMBL" id="QGNW01000737">
    <property type="protein sequence ID" value="RVW63559.1"/>
    <property type="molecule type" value="Genomic_DNA"/>
</dbReference>
<evidence type="ECO:0000313" key="2">
    <source>
        <dbReference type="Proteomes" id="UP000288805"/>
    </source>
</evidence>
<organism evidence="1 2">
    <name type="scientific">Vitis vinifera</name>
    <name type="common">Grape</name>
    <dbReference type="NCBI Taxonomy" id="29760"/>
    <lineage>
        <taxon>Eukaryota</taxon>
        <taxon>Viridiplantae</taxon>
        <taxon>Streptophyta</taxon>
        <taxon>Embryophyta</taxon>
        <taxon>Tracheophyta</taxon>
        <taxon>Spermatophyta</taxon>
        <taxon>Magnoliopsida</taxon>
        <taxon>eudicotyledons</taxon>
        <taxon>Gunneridae</taxon>
        <taxon>Pentapetalae</taxon>
        <taxon>rosids</taxon>
        <taxon>Vitales</taxon>
        <taxon>Vitaceae</taxon>
        <taxon>Viteae</taxon>
        <taxon>Vitis</taxon>
    </lineage>
</organism>
<evidence type="ECO:0008006" key="3">
    <source>
        <dbReference type="Google" id="ProtNLM"/>
    </source>
</evidence>
<dbReference type="Proteomes" id="UP000288805">
    <property type="component" value="Unassembled WGS sequence"/>
</dbReference>
<dbReference type="SUPFAM" id="SSF56219">
    <property type="entry name" value="DNase I-like"/>
    <property type="match status" value="1"/>
</dbReference>
<protein>
    <recommendedName>
        <fullName evidence="3">Endonuclease/exonuclease/phosphatase domain-containing protein</fullName>
    </recommendedName>
</protein>